<proteinExistence type="predicted"/>
<evidence type="ECO:0000313" key="1">
    <source>
        <dbReference type="EMBL" id="NME68203.1"/>
    </source>
</evidence>
<protein>
    <submittedName>
        <fullName evidence="1">Uncharacterized protein</fullName>
    </submittedName>
</protein>
<evidence type="ECO:0000313" key="2">
    <source>
        <dbReference type="Proteomes" id="UP000576082"/>
    </source>
</evidence>
<organism evidence="1 2">
    <name type="scientific">Flammeovirga aprica JL-4</name>
    <dbReference type="NCBI Taxonomy" id="694437"/>
    <lineage>
        <taxon>Bacteria</taxon>
        <taxon>Pseudomonadati</taxon>
        <taxon>Bacteroidota</taxon>
        <taxon>Cytophagia</taxon>
        <taxon>Cytophagales</taxon>
        <taxon>Flammeovirgaceae</taxon>
        <taxon>Flammeovirga</taxon>
    </lineage>
</organism>
<reference evidence="1 2" key="1">
    <citation type="submission" date="2020-04" db="EMBL/GenBank/DDBJ databases">
        <title>Flammeovirga sp. SR4, a novel species isolated from seawater.</title>
        <authorList>
            <person name="Wang X."/>
        </authorList>
    </citation>
    <scope>NUCLEOTIDE SEQUENCE [LARGE SCALE GENOMIC DNA]</scope>
    <source>
        <strain evidence="1 2">ATCC 23126</strain>
    </source>
</reference>
<accession>A0A7X9P2X6</accession>
<dbReference type="AlphaFoldDB" id="A0A7X9P2X6"/>
<comment type="caution">
    <text evidence="1">The sequence shown here is derived from an EMBL/GenBank/DDBJ whole genome shotgun (WGS) entry which is preliminary data.</text>
</comment>
<keyword evidence="2" id="KW-1185">Reference proteome</keyword>
<dbReference type="RefSeq" id="WP_169656514.1">
    <property type="nucleotide sequence ID" value="NZ_JABANE010000020.1"/>
</dbReference>
<gene>
    <name evidence="1" type="ORF">HHU12_09545</name>
</gene>
<dbReference type="EMBL" id="JABANE010000020">
    <property type="protein sequence ID" value="NME68203.1"/>
    <property type="molecule type" value="Genomic_DNA"/>
</dbReference>
<sequence length="92" mass="10996">MLEKKPILKKGIFKKKLSKAEQLRGTQNVIAKRFDHCVARHKELDLQGKLGEEIRKFLKKRRERGFAVEEKVLKQHIIQIKRNLLKEHQLMK</sequence>
<name>A0A7X9P2X6_9BACT</name>
<dbReference type="Proteomes" id="UP000576082">
    <property type="component" value="Unassembled WGS sequence"/>
</dbReference>